<feature type="domain" description="DC1" evidence="2">
    <location>
        <begin position="125"/>
        <end position="170"/>
    </location>
</feature>
<feature type="domain" description="DC1" evidence="2">
    <location>
        <begin position="65"/>
        <end position="114"/>
    </location>
</feature>
<evidence type="ECO:0000313" key="4">
    <source>
        <dbReference type="Proteomes" id="UP000224567"/>
    </source>
</evidence>
<reference evidence="4" key="2">
    <citation type="journal article" date="2017" name="J. Anim. Genet.">
        <title>Multiple reference genome sequences of hot pepper reveal the massive evolution of plant disease resistance genes by retroduplication.</title>
        <authorList>
            <person name="Kim S."/>
            <person name="Park J."/>
            <person name="Yeom S.-I."/>
            <person name="Kim Y.-M."/>
            <person name="Seo E."/>
            <person name="Kim K.-T."/>
            <person name="Kim M.-S."/>
            <person name="Lee J.M."/>
            <person name="Cheong K."/>
            <person name="Shin H.-S."/>
            <person name="Kim S.-B."/>
            <person name="Han K."/>
            <person name="Lee J."/>
            <person name="Park M."/>
            <person name="Lee H.-A."/>
            <person name="Lee H.-Y."/>
            <person name="Lee Y."/>
            <person name="Oh S."/>
            <person name="Lee J.H."/>
            <person name="Choi E."/>
            <person name="Choi E."/>
            <person name="Lee S.E."/>
            <person name="Jeon J."/>
            <person name="Kim H."/>
            <person name="Choi G."/>
            <person name="Song H."/>
            <person name="Lee J."/>
            <person name="Lee S.-C."/>
            <person name="Kwon J.-K."/>
            <person name="Lee H.-Y."/>
            <person name="Koo N."/>
            <person name="Hong Y."/>
            <person name="Kim R.W."/>
            <person name="Kang W.-H."/>
            <person name="Huh J.H."/>
            <person name="Kang B.-C."/>
            <person name="Yang T.-J."/>
            <person name="Lee Y.-H."/>
            <person name="Bennetzen J.L."/>
            <person name="Choi D."/>
        </authorList>
    </citation>
    <scope>NUCLEOTIDE SEQUENCE [LARGE SCALE GENOMIC DNA]</scope>
    <source>
        <strain evidence="4">cv. PBC81</strain>
    </source>
</reference>
<dbReference type="InterPro" id="IPR046349">
    <property type="entry name" value="C1-like_sf"/>
</dbReference>
<name>A0A2G2VXG0_CAPBA</name>
<reference evidence="3 4" key="1">
    <citation type="journal article" date="2017" name="Genome Biol.">
        <title>New reference genome sequences of hot pepper reveal the massive evolution of plant disease-resistance genes by retroduplication.</title>
        <authorList>
            <person name="Kim S."/>
            <person name="Park J."/>
            <person name="Yeom S.I."/>
            <person name="Kim Y.M."/>
            <person name="Seo E."/>
            <person name="Kim K.T."/>
            <person name="Kim M.S."/>
            <person name="Lee J.M."/>
            <person name="Cheong K."/>
            <person name="Shin H.S."/>
            <person name="Kim S.B."/>
            <person name="Han K."/>
            <person name="Lee J."/>
            <person name="Park M."/>
            <person name="Lee H.A."/>
            <person name="Lee H.Y."/>
            <person name="Lee Y."/>
            <person name="Oh S."/>
            <person name="Lee J.H."/>
            <person name="Choi E."/>
            <person name="Choi E."/>
            <person name="Lee S.E."/>
            <person name="Jeon J."/>
            <person name="Kim H."/>
            <person name="Choi G."/>
            <person name="Song H."/>
            <person name="Lee J."/>
            <person name="Lee S.C."/>
            <person name="Kwon J.K."/>
            <person name="Lee H.Y."/>
            <person name="Koo N."/>
            <person name="Hong Y."/>
            <person name="Kim R.W."/>
            <person name="Kang W.H."/>
            <person name="Huh J.H."/>
            <person name="Kang B.C."/>
            <person name="Yang T.J."/>
            <person name="Lee Y.H."/>
            <person name="Bennetzen J.L."/>
            <person name="Choi D."/>
        </authorList>
    </citation>
    <scope>NUCLEOTIDE SEQUENCE [LARGE SCALE GENOMIC DNA]</scope>
    <source>
        <strain evidence="4">cv. PBC81</strain>
    </source>
</reference>
<gene>
    <name evidence="3" type="ORF">CQW23_21224</name>
</gene>
<proteinExistence type="predicted"/>
<dbReference type="SUPFAM" id="SSF57889">
    <property type="entry name" value="Cysteine-rich domain"/>
    <property type="match status" value="2"/>
</dbReference>
<dbReference type="EMBL" id="MLFT02000009">
    <property type="protein sequence ID" value="PHT37651.1"/>
    <property type="molecule type" value="Genomic_DNA"/>
</dbReference>
<dbReference type="PANTHER" id="PTHR47841:SF7">
    <property type="entry name" value="CYSTEINE_HISTIDINE-RICH C1 DOMAIN PROTEIN"/>
    <property type="match status" value="1"/>
</dbReference>
<protein>
    <recommendedName>
        <fullName evidence="2">DC1 domain-containing protein</fullName>
    </recommendedName>
</protein>
<dbReference type="Proteomes" id="UP000224567">
    <property type="component" value="Unassembled WGS sequence"/>
</dbReference>
<keyword evidence="1" id="KW-0677">Repeat</keyword>
<organism evidence="3 4">
    <name type="scientific">Capsicum baccatum</name>
    <name type="common">Peruvian pepper</name>
    <dbReference type="NCBI Taxonomy" id="33114"/>
    <lineage>
        <taxon>Eukaryota</taxon>
        <taxon>Viridiplantae</taxon>
        <taxon>Streptophyta</taxon>
        <taxon>Embryophyta</taxon>
        <taxon>Tracheophyta</taxon>
        <taxon>Spermatophyta</taxon>
        <taxon>Magnoliopsida</taxon>
        <taxon>eudicotyledons</taxon>
        <taxon>Gunneridae</taxon>
        <taxon>Pentapetalae</taxon>
        <taxon>asterids</taxon>
        <taxon>lamiids</taxon>
        <taxon>Solanales</taxon>
        <taxon>Solanaceae</taxon>
        <taxon>Solanoideae</taxon>
        <taxon>Capsiceae</taxon>
        <taxon>Capsicum</taxon>
    </lineage>
</organism>
<evidence type="ECO:0000259" key="2">
    <source>
        <dbReference type="Pfam" id="PF03107"/>
    </source>
</evidence>
<dbReference type="STRING" id="33114.A0A2G2VXG0"/>
<dbReference type="AlphaFoldDB" id="A0A2G2VXG0"/>
<dbReference type="OrthoDB" id="1248227at2759"/>
<dbReference type="PANTHER" id="PTHR47841">
    <property type="entry name" value="DIACYLGLYCEROL KINASE THETA-LIKE-RELATED"/>
    <property type="match status" value="1"/>
</dbReference>
<evidence type="ECO:0000256" key="1">
    <source>
        <dbReference type="ARBA" id="ARBA00022737"/>
    </source>
</evidence>
<comment type="caution">
    <text evidence="3">The sequence shown here is derived from an EMBL/GenBank/DDBJ whole genome shotgun (WGS) entry which is preliminary data.</text>
</comment>
<sequence>MSPLPINTIQHFTHPNHSLTLYDSNTKYLCDGCKIPGIGKRYQCRRCNFDLHEYCGTCPMNLSSFLHPHHSLMLVTRKPHGERRSNRVCNVCCDSVEGLFYRCGVCNFDVHPLCTQLPEALRHALHQAHPLKLRSSTEQGTCAVCRGACNASSWRYRCRLCGFDIHIDCVLIQCEKRTTKDRGIPKYVPPSGFSQQQNFGGFAHGVPYWHPSNNPYFPSPLNMHHNHMPQPQPQHPNHAGQAQTHYGGGRIGQVMFGLVKTLGIGVFSNMIFGTDVSALFSS</sequence>
<evidence type="ECO:0000313" key="3">
    <source>
        <dbReference type="EMBL" id="PHT37651.1"/>
    </source>
</evidence>
<accession>A0A2G2VXG0</accession>
<keyword evidence="4" id="KW-1185">Reference proteome</keyword>
<feature type="domain" description="DC1" evidence="2">
    <location>
        <begin position="12"/>
        <end position="55"/>
    </location>
</feature>
<dbReference type="Pfam" id="PF03107">
    <property type="entry name" value="C1_2"/>
    <property type="match status" value="3"/>
</dbReference>
<dbReference type="InterPro" id="IPR004146">
    <property type="entry name" value="DC1"/>
</dbReference>